<protein>
    <submittedName>
        <fullName evidence="2">Uncharacterized protein</fullName>
    </submittedName>
</protein>
<accession>A0A0D0C0E6</accession>
<keyword evidence="1" id="KW-0472">Membrane</keyword>
<keyword evidence="1" id="KW-1133">Transmembrane helix</keyword>
<evidence type="ECO:0000256" key="1">
    <source>
        <dbReference type="SAM" id="Phobius"/>
    </source>
</evidence>
<gene>
    <name evidence="2" type="ORF">GYMLUDRAFT_571200</name>
</gene>
<feature type="transmembrane region" description="Helical" evidence="1">
    <location>
        <begin position="28"/>
        <end position="54"/>
    </location>
</feature>
<sequence length="102" mass="11795">MPPLYIRLYYTSVSPSFELLYLRIPSGAVYIISYLECLCFTLFLLQTHLVTLILDSDSRQVSHQYLFSRLKFYPIIYLSSLSLRSPLVTPVMLIFGLCPFSS</sequence>
<feature type="transmembrane region" description="Helical" evidence="1">
    <location>
        <begin position="75"/>
        <end position="97"/>
    </location>
</feature>
<evidence type="ECO:0000313" key="3">
    <source>
        <dbReference type="Proteomes" id="UP000053593"/>
    </source>
</evidence>
<reference evidence="2 3" key="1">
    <citation type="submission" date="2014-04" db="EMBL/GenBank/DDBJ databases">
        <title>Evolutionary Origins and Diversification of the Mycorrhizal Mutualists.</title>
        <authorList>
            <consortium name="DOE Joint Genome Institute"/>
            <consortium name="Mycorrhizal Genomics Consortium"/>
            <person name="Kohler A."/>
            <person name="Kuo A."/>
            <person name="Nagy L.G."/>
            <person name="Floudas D."/>
            <person name="Copeland A."/>
            <person name="Barry K.W."/>
            <person name="Cichocki N."/>
            <person name="Veneault-Fourrey C."/>
            <person name="LaButti K."/>
            <person name="Lindquist E.A."/>
            <person name="Lipzen A."/>
            <person name="Lundell T."/>
            <person name="Morin E."/>
            <person name="Murat C."/>
            <person name="Riley R."/>
            <person name="Ohm R."/>
            <person name="Sun H."/>
            <person name="Tunlid A."/>
            <person name="Henrissat B."/>
            <person name="Grigoriev I.V."/>
            <person name="Hibbett D.S."/>
            <person name="Martin F."/>
        </authorList>
    </citation>
    <scope>NUCLEOTIDE SEQUENCE [LARGE SCALE GENOMIC DNA]</scope>
    <source>
        <strain evidence="2 3">FD-317 M1</strain>
    </source>
</reference>
<dbReference type="HOGENOM" id="CLU_2277816_0_0_1"/>
<keyword evidence="3" id="KW-1185">Reference proteome</keyword>
<dbReference type="EMBL" id="KN834770">
    <property type="protein sequence ID" value="KIK61676.1"/>
    <property type="molecule type" value="Genomic_DNA"/>
</dbReference>
<keyword evidence="1" id="KW-0812">Transmembrane</keyword>
<organism evidence="2 3">
    <name type="scientific">Collybiopsis luxurians FD-317 M1</name>
    <dbReference type="NCBI Taxonomy" id="944289"/>
    <lineage>
        <taxon>Eukaryota</taxon>
        <taxon>Fungi</taxon>
        <taxon>Dikarya</taxon>
        <taxon>Basidiomycota</taxon>
        <taxon>Agaricomycotina</taxon>
        <taxon>Agaricomycetes</taxon>
        <taxon>Agaricomycetidae</taxon>
        <taxon>Agaricales</taxon>
        <taxon>Marasmiineae</taxon>
        <taxon>Omphalotaceae</taxon>
        <taxon>Collybiopsis</taxon>
        <taxon>Collybiopsis luxurians</taxon>
    </lineage>
</organism>
<evidence type="ECO:0000313" key="2">
    <source>
        <dbReference type="EMBL" id="KIK61676.1"/>
    </source>
</evidence>
<proteinExistence type="predicted"/>
<dbReference type="AlphaFoldDB" id="A0A0D0C0E6"/>
<name>A0A0D0C0E6_9AGAR</name>
<dbReference type="Proteomes" id="UP000053593">
    <property type="component" value="Unassembled WGS sequence"/>
</dbReference>